<evidence type="ECO:0000313" key="3">
    <source>
        <dbReference type="EMBL" id="EAX89495.1"/>
    </source>
</evidence>
<name>A2G023_TRIV3</name>
<dbReference type="Proteomes" id="UP000001542">
    <property type="component" value="Unassembled WGS sequence"/>
</dbReference>
<sequence length="266" mass="30481">MNTRLRGSPIVQTATPKDTPKANKKDFFLMYSKYDPIPFDWNHLNRNSSQQLIQMCYCLKLQIPSKNPLKNELIDIIKKHLYPPKSTAPIIKPAVGAAAAAAAAQAAANAAQAEKEKEQEEKQRLKIEMSKTLPPFFGRVRLNSVQYPVTEETKKQLRPKVEADNIEENNLLFQPFDKIPSTAIKVQRGGTSMFAEENDDETRVPYSDTSIEKFIIDKIRKILIPKKGSKEASLGKKTYGQIFNFIYIWLNIAIMVFIVFYIMFWY</sequence>
<keyword evidence="2" id="KW-0812">Transmembrane</keyword>
<dbReference type="VEuPathDB" id="TrichDB:TVAGG3_0081400"/>
<keyword evidence="4" id="KW-1185">Reference proteome</keyword>
<proteinExistence type="predicted"/>
<gene>
    <name evidence="3" type="ORF">TVAG_324740</name>
</gene>
<reference evidence="3" key="1">
    <citation type="submission" date="2006-10" db="EMBL/GenBank/DDBJ databases">
        <authorList>
            <person name="Amadeo P."/>
            <person name="Zhao Q."/>
            <person name="Wortman J."/>
            <person name="Fraser-Liggett C."/>
            <person name="Carlton J."/>
        </authorList>
    </citation>
    <scope>NUCLEOTIDE SEQUENCE</scope>
    <source>
        <strain evidence="3">G3</strain>
    </source>
</reference>
<evidence type="ECO:0000256" key="1">
    <source>
        <dbReference type="SAM" id="Coils"/>
    </source>
</evidence>
<keyword evidence="1" id="KW-0175">Coiled coil</keyword>
<dbReference type="AlphaFoldDB" id="A2G023"/>
<dbReference type="InParanoid" id="A2G023"/>
<accession>A2G023</accession>
<dbReference type="VEuPathDB" id="TrichDB:TVAG_324740"/>
<dbReference type="EMBL" id="DS114195">
    <property type="protein sequence ID" value="EAX89495.1"/>
    <property type="molecule type" value="Genomic_DNA"/>
</dbReference>
<evidence type="ECO:0000256" key="2">
    <source>
        <dbReference type="SAM" id="Phobius"/>
    </source>
</evidence>
<reference evidence="3" key="2">
    <citation type="journal article" date="2007" name="Science">
        <title>Draft genome sequence of the sexually transmitted pathogen Trichomonas vaginalis.</title>
        <authorList>
            <person name="Carlton J.M."/>
            <person name="Hirt R.P."/>
            <person name="Silva J.C."/>
            <person name="Delcher A.L."/>
            <person name="Schatz M."/>
            <person name="Zhao Q."/>
            <person name="Wortman J.R."/>
            <person name="Bidwell S.L."/>
            <person name="Alsmark U.C.M."/>
            <person name="Besteiro S."/>
            <person name="Sicheritz-Ponten T."/>
            <person name="Noel C.J."/>
            <person name="Dacks J.B."/>
            <person name="Foster P.G."/>
            <person name="Simillion C."/>
            <person name="Van de Peer Y."/>
            <person name="Miranda-Saavedra D."/>
            <person name="Barton G.J."/>
            <person name="Westrop G.D."/>
            <person name="Mueller S."/>
            <person name="Dessi D."/>
            <person name="Fiori P.L."/>
            <person name="Ren Q."/>
            <person name="Paulsen I."/>
            <person name="Zhang H."/>
            <person name="Bastida-Corcuera F.D."/>
            <person name="Simoes-Barbosa A."/>
            <person name="Brown M.T."/>
            <person name="Hayes R.D."/>
            <person name="Mukherjee M."/>
            <person name="Okumura C.Y."/>
            <person name="Schneider R."/>
            <person name="Smith A.J."/>
            <person name="Vanacova S."/>
            <person name="Villalvazo M."/>
            <person name="Haas B.J."/>
            <person name="Pertea M."/>
            <person name="Feldblyum T.V."/>
            <person name="Utterback T.R."/>
            <person name="Shu C.L."/>
            <person name="Osoegawa K."/>
            <person name="de Jong P.J."/>
            <person name="Hrdy I."/>
            <person name="Horvathova L."/>
            <person name="Zubacova Z."/>
            <person name="Dolezal P."/>
            <person name="Malik S.B."/>
            <person name="Logsdon J.M. Jr."/>
            <person name="Henze K."/>
            <person name="Gupta A."/>
            <person name="Wang C.C."/>
            <person name="Dunne R.L."/>
            <person name="Upcroft J.A."/>
            <person name="Upcroft P."/>
            <person name="White O."/>
            <person name="Salzberg S.L."/>
            <person name="Tang P."/>
            <person name="Chiu C.-H."/>
            <person name="Lee Y.-S."/>
            <person name="Embley T.M."/>
            <person name="Coombs G.H."/>
            <person name="Mottram J.C."/>
            <person name="Tachezy J."/>
            <person name="Fraser-Liggett C.M."/>
            <person name="Johnson P.J."/>
        </authorList>
    </citation>
    <scope>NUCLEOTIDE SEQUENCE [LARGE SCALE GENOMIC DNA]</scope>
    <source>
        <strain evidence="3">G3</strain>
    </source>
</reference>
<keyword evidence="2" id="KW-1133">Transmembrane helix</keyword>
<dbReference type="RefSeq" id="XP_001302425.1">
    <property type="nucleotide sequence ID" value="XM_001302424.1"/>
</dbReference>
<evidence type="ECO:0000313" key="4">
    <source>
        <dbReference type="Proteomes" id="UP000001542"/>
    </source>
</evidence>
<feature type="transmembrane region" description="Helical" evidence="2">
    <location>
        <begin position="242"/>
        <end position="264"/>
    </location>
</feature>
<dbReference type="KEGG" id="tva:4747166"/>
<keyword evidence="2" id="KW-0472">Membrane</keyword>
<organism evidence="3 4">
    <name type="scientific">Trichomonas vaginalis (strain ATCC PRA-98 / G3)</name>
    <dbReference type="NCBI Taxonomy" id="412133"/>
    <lineage>
        <taxon>Eukaryota</taxon>
        <taxon>Metamonada</taxon>
        <taxon>Parabasalia</taxon>
        <taxon>Trichomonadida</taxon>
        <taxon>Trichomonadidae</taxon>
        <taxon>Trichomonas</taxon>
    </lineage>
</organism>
<protein>
    <submittedName>
        <fullName evidence="3">Uncharacterized protein</fullName>
    </submittedName>
</protein>
<feature type="coiled-coil region" evidence="1">
    <location>
        <begin position="101"/>
        <end position="130"/>
    </location>
</feature>